<dbReference type="Proteomes" id="UP000228934">
    <property type="component" value="Unassembled WGS sequence"/>
</dbReference>
<protein>
    <submittedName>
        <fullName evidence="2">Uncharacterized protein</fullName>
    </submittedName>
</protein>
<keyword evidence="3" id="KW-1185">Reference proteome</keyword>
<accession>A0A2G9QD84</accession>
<feature type="compositionally biased region" description="Polar residues" evidence="1">
    <location>
        <begin position="94"/>
        <end position="103"/>
    </location>
</feature>
<name>A0A2G9QD84_AQUCT</name>
<dbReference type="AlphaFoldDB" id="A0A2G9QD84"/>
<sequence length="143" mass="15767">MKRCTKIFLSGWQPRDLNARRVSVGQSLRSLKANIKKFKDDNSLSGNSRRTWKWYDAMDAIYGQWPANQGREGGLDSATSMLESMIDPFERSDGVSNDASNVSDDGPSTSFSSTSTISSSQPQSSQPQSSQPQSTPQCTPAHW</sequence>
<dbReference type="OrthoDB" id="691673at2759"/>
<proteinExistence type="predicted"/>
<reference evidence="3" key="1">
    <citation type="journal article" date="2017" name="Nat. Commun.">
        <title>The North American bullfrog draft genome provides insight into hormonal regulation of long noncoding RNA.</title>
        <authorList>
            <person name="Hammond S.A."/>
            <person name="Warren R.L."/>
            <person name="Vandervalk B.P."/>
            <person name="Kucuk E."/>
            <person name="Khan H."/>
            <person name="Gibb E.A."/>
            <person name="Pandoh P."/>
            <person name="Kirk H."/>
            <person name="Zhao Y."/>
            <person name="Jones M."/>
            <person name="Mungall A.J."/>
            <person name="Coope R."/>
            <person name="Pleasance S."/>
            <person name="Moore R.A."/>
            <person name="Holt R.A."/>
            <person name="Round J.M."/>
            <person name="Ohora S."/>
            <person name="Walle B.V."/>
            <person name="Veldhoen N."/>
            <person name="Helbing C.C."/>
            <person name="Birol I."/>
        </authorList>
    </citation>
    <scope>NUCLEOTIDE SEQUENCE [LARGE SCALE GENOMIC DNA]</scope>
</reference>
<gene>
    <name evidence="2" type="ORF">AB205_0161990</name>
</gene>
<evidence type="ECO:0000313" key="2">
    <source>
        <dbReference type="EMBL" id="PIO13572.1"/>
    </source>
</evidence>
<organism evidence="2 3">
    <name type="scientific">Aquarana catesbeiana</name>
    <name type="common">American bullfrog</name>
    <name type="synonym">Rana catesbeiana</name>
    <dbReference type="NCBI Taxonomy" id="8400"/>
    <lineage>
        <taxon>Eukaryota</taxon>
        <taxon>Metazoa</taxon>
        <taxon>Chordata</taxon>
        <taxon>Craniata</taxon>
        <taxon>Vertebrata</taxon>
        <taxon>Euteleostomi</taxon>
        <taxon>Amphibia</taxon>
        <taxon>Batrachia</taxon>
        <taxon>Anura</taxon>
        <taxon>Neobatrachia</taxon>
        <taxon>Ranoidea</taxon>
        <taxon>Ranidae</taxon>
        <taxon>Aquarana</taxon>
    </lineage>
</organism>
<feature type="compositionally biased region" description="Low complexity" evidence="1">
    <location>
        <begin position="107"/>
        <end position="143"/>
    </location>
</feature>
<evidence type="ECO:0000256" key="1">
    <source>
        <dbReference type="SAM" id="MobiDB-lite"/>
    </source>
</evidence>
<dbReference type="EMBL" id="KZ030718">
    <property type="protein sequence ID" value="PIO13572.1"/>
    <property type="molecule type" value="Genomic_DNA"/>
</dbReference>
<evidence type="ECO:0000313" key="3">
    <source>
        <dbReference type="Proteomes" id="UP000228934"/>
    </source>
</evidence>
<feature type="region of interest" description="Disordered" evidence="1">
    <location>
        <begin position="67"/>
        <end position="143"/>
    </location>
</feature>